<name>A0A6J5NEW0_9CAUD</name>
<sequence length="286" mass="31185">MTWNTALAAHNPSVWVKWDGTPPTNYGSLTLSSNGPVLNSTGTYIVNEYGLDNKQTSNYAYVNGGRSLQMSHVYASNSYYGFNEFLSKNVTMGVWFRKNGVETNSNNQYPMVIRATGDYSSSVLFILPSSVDVNNAGRLVYNFTSQNNNGGGSANVATSVDNNWHHAAMTISGNTITWYYDGVSIGTSSLESGGYFRISGIQVPAAYPNHFNGDIDDFYLIPQALTSTQMAALHASTIDYAPLKFYNGSTWVTPTQKLFFNGNSYVGGGALPPIKVWNGSSWLNVQ</sequence>
<dbReference type="EMBL" id="LR796627">
    <property type="protein sequence ID" value="CAB4155715.1"/>
    <property type="molecule type" value="Genomic_DNA"/>
</dbReference>
<proteinExistence type="predicted"/>
<dbReference type="Pfam" id="PF13385">
    <property type="entry name" value="Laminin_G_3"/>
    <property type="match status" value="1"/>
</dbReference>
<gene>
    <name evidence="1" type="ORF">UFOVP660_21</name>
</gene>
<evidence type="ECO:0000313" key="1">
    <source>
        <dbReference type="EMBL" id="CAB4155715.1"/>
    </source>
</evidence>
<dbReference type="Gene3D" id="2.60.120.200">
    <property type="match status" value="1"/>
</dbReference>
<dbReference type="GO" id="GO:0030246">
    <property type="term" value="F:carbohydrate binding"/>
    <property type="evidence" value="ECO:0007669"/>
    <property type="project" value="UniProtKB-KW"/>
</dbReference>
<dbReference type="InterPro" id="IPR013320">
    <property type="entry name" value="ConA-like_dom_sf"/>
</dbReference>
<keyword evidence="1" id="KW-0430">Lectin</keyword>
<dbReference type="SUPFAM" id="SSF49899">
    <property type="entry name" value="Concanavalin A-like lectins/glucanases"/>
    <property type="match status" value="1"/>
</dbReference>
<reference evidence="1" key="1">
    <citation type="submission" date="2020-04" db="EMBL/GenBank/DDBJ databases">
        <authorList>
            <person name="Chiriac C."/>
            <person name="Salcher M."/>
            <person name="Ghai R."/>
            <person name="Kavagutti S V."/>
        </authorList>
    </citation>
    <scope>NUCLEOTIDE SEQUENCE</scope>
</reference>
<accession>A0A6J5NEW0</accession>
<organism evidence="1">
    <name type="scientific">uncultured Caudovirales phage</name>
    <dbReference type="NCBI Taxonomy" id="2100421"/>
    <lineage>
        <taxon>Viruses</taxon>
        <taxon>Duplodnaviria</taxon>
        <taxon>Heunggongvirae</taxon>
        <taxon>Uroviricota</taxon>
        <taxon>Caudoviricetes</taxon>
        <taxon>Peduoviridae</taxon>
        <taxon>Maltschvirus</taxon>
        <taxon>Maltschvirus maltsch</taxon>
    </lineage>
</organism>
<protein>
    <submittedName>
        <fullName evidence="1">Concanavalin A-like lectin/glucanases superfamily</fullName>
    </submittedName>
</protein>